<keyword evidence="4 6" id="KW-1133">Transmembrane helix</keyword>
<feature type="transmembrane region" description="Helical" evidence="6">
    <location>
        <begin position="311"/>
        <end position="334"/>
    </location>
</feature>
<dbReference type="PANTHER" id="PTHR30250:SF26">
    <property type="entry name" value="PSMA PROTEIN"/>
    <property type="match status" value="1"/>
</dbReference>
<dbReference type="Pfam" id="PF01943">
    <property type="entry name" value="Polysacc_synt"/>
    <property type="match status" value="1"/>
</dbReference>
<dbReference type="RefSeq" id="WP_100544034.1">
    <property type="nucleotide sequence ID" value="NZ_PHQY01000647.1"/>
</dbReference>
<keyword evidence="5 6" id="KW-0472">Membrane</keyword>
<evidence type="ECO:0000256" key="4">
    <source>
        <dbReference type="ARBA" id="ARBA00022989"/>
    </source>
</evidence>
<evidence type="ECO:0000256" key="6">
    <source>
        <dbReference type="SAM" id="Phobius"/>
    </source>
</evidence>
<dbReference type="EMBL" id="PHQY01000647">
    <property type="protein sequence ID" value="PJO42815.1"/>
    <property type="molecule type" value="Genomic_DNA"/>
</dbReference>
<feature type="transmembrane region" description="Helical" evidence="6">
    <location>
        <begin position="7"/>
        <end position="28"/>
    </location>
</feature>
<feature type="transmembrane region" description="Helical" evidence="6">
    <location>
        <begin position="375"/>
        <end position="392"/>
    </location>
</feature>
<feature type="transmembrane region" description="Helical" evidence="6">
    <location>
        <begin position="125"/>
        <end position="147"/>
    </location>
</feature>
<evidence type="ECO:0000256" key="1">
    <source>
        <dbReference type="ARBA" id="ARBA00004651"/>
    </source>
</evidence>
<keyword evidence="3 6" id="KW-0812">Transmembrane</keyword>
<dbReference type="InterPro" id="IPR050833">
    <property type="entry name" value="Poly_Biosynth_Transport"/>
</dbReference>
<name>A0A2M9Q406_9BACI</name>
<reference evidence="7 8" key="1">
    <citation type="submission" date="2017-11" db="EMBL/GenBank/DDBJ databases">
        <title>Bacterial isolate from king chilli rhizosphere.</title>
        <authorList>
            <person name="Takhelmayum P."/>
            <person name="Sarangthem I."/>
        </authorList>
    </citation>
    <scope>NUCLEOTIDE SEQUENCE [LARGE SCALE GENOMIC DNA]</scope>
    <source>
        <strain evidence="8">t26</strain>
    </source>
</reference>
<feature type="transmembrane region" description="Helical" evidence="6">
    <location>
        <begin position="40"/>
        <end position="63"/>
    </location>
</feature>
<protein>
    <submittedName>
        <fullName evidence="7">Polysaccharide biosynthesis protein</fullName>
    </submittedName>
</protein>
<feature type="transmembrane region" description="Helical" evidence="6">
    <location>
        <begin position="154"/>
        <end position="176"/>
    </location>
</feature>
<evidence type="ECO:0000313" key="8">
    <source>
        <dbReference type="Proteomes" id="UP000232101"/>
    </source>
</evidence>
<dbReference type="AlphaFoldDB" id="A0A2M9Q406"/>
<feature type="transmembrane region" description="Helical" evidence="6">
    <location>
        <begin position="182"/>
        <end position="204"/>
    </location>
</feature>
<feature type="transmembrane region" description="Helical" evidence="6">
    <location>
        <begin position="224"/>
        <end position="242"/>
    </location>
</feature>
<feature type="transmembrane region" description="Helical" evidence="6">
    <location>
        <begin position="84"/>
        <end position="105"/>
    </location>
</feature>
<comment type="caution">
    <text evidence="7">The sequence shown here is derived from an EMBL/GenBank/DDBJ whole genome shotgun (WGS) entry which is preliminary data.</text>
</comment>
<evidence type="ECO:0000256" key="5">
    <source>
        <dbReference type="ARBA" id="ARBA00023136"/>
    </source>
</evidence>
<sequence length="512" mass="57953">MNEIKTAAIFSYVTIFCTFVVAIAFTPFMIRMLGQEEYGLYAIMMVIIGYFSILDLGFGNAIVRYISRNRALGDKNSEAELNGFFLKLYILIGLIAIAIGVILYSQVDNIFGSSLSDHQIEKVKMMVIFMTISLAVQFPLCVFYSILQAYERFIFIKIVSLIQVIIQPITMLIFLFHGADSVTLIGIVAVNNALFILIDALICIKILKVQFTFKNSNKSLLKEICLYAFFISITVIVDKIYWQTDQLLLGILKGTVDGATYAIAMQIVMIFMSLALAISNLYLPKISILVTQEDGLMQINHLFKKVGSIQFLIIGYVLGGFILFGKDFITLWVGKEFQQVYYIVLIIMIPFTVDLIQNLGLSVLKAKNLVRFRTILLLCIALLNFVLSIPAIKYFGLLGTASITAFSLLVGNVVIMNVYYHKKLKLDIKGFWRNISKLMVAFFFSTITMKLLLFIFNPNITWVSLISYIILYGILIFLALMVLVVNAQQRKTLIHVAKSKFTNLIPRKVEQE</sequence>
<comment type="subcellular location">
    <subcellularLocation>
        <location evidence="1">Cell membrane</location>
        <topology evidence="1">Multi-pass membrane protein</topology>
    </subcellularLocation>
</comment>
<dbReference type="Proteomes" id="UP000232101">
    <property type="component" value="Unassembled WGS sequence"/>
</dbReference>
<dbReference type="InterPro" id="IPR002797">
    <property type="entry name" value="Polysacc_synth"/>
</dbReference>
<feature type="transmembrane region" description="Helical" evidence="6">
    <location>
        <begin position="462"/>
        <end position="485"/>
    </location>
</feature>
<gene>
    <name evidence="7" type="ORF">CWD94_15855</name>
</gene>
<feature type="transmembrane region" description="Helical" evidence="6">
    <location>
        <begin position="262"/>
        <end position="283"/>
    </location>
</feature>
<evidence type="ECO:0000256" key="2">
    <source>
        <dbReference type="ARBA" id="ARBA00022475"/>
    </source>
</evidence>
<accession>A0A2M9Q406</accession>
<dbReference type="GO" id="GO:0005886">
    <property type="term" value="C:plasma membrane"/>
    <property type="evidence" value="ECO:0007669"/>
    <property type="project" value="UniProtKB-SubCell"/>
</dbReference>
<feature type="transmembrane region" description="Helical" evidence="6">
    <location>
        <begin position="340"/>
        <end position="363"/>
    </location>
</feature>
<evidence type="ECO:0000313" key="7">
    <source>
        <dbReference type="EMBL" id="PJO42815.1"/>
    </source>
</evidence>
<evidence type="ECO:0000256" key="3">
    <source>
        <dbReference type="ARBA" id="ARBA00022692"/>
    </source>
</evidence>
<organism evidence="7 8">
    <name type="scientific">Lysinibacillus xylanilyticus</name>
    <dbReference type="NCBI Taxonomy" id="582475"/>
    <lineage>
        <taxon>Bacteria</taxon>
        <taxon>Bacillati</taxon>
        <taxon>Bacillota</taxon>
        <taxon>Bacilli</taxon>
        <taxon>Bacillales</taxon>
        <taxon>Bacillaceae</taxon>
        <taxon>Lysinibacillus</taxon>
    </lineage>
</organism>
<feature type="transmembrane region" description="Helical" evidence="6">
    <location>
        <begin position="398"/>
        <end position="418"/>
    </location>
</feature>
<proteinExistence type="predicted"/>
<keyword evidence="2" id="KW-1003">Cell membrane</keyword>
<feature type="transmembrane region" description="Helical" evidence="6">
    <location>
        <begin position="438"/>
        <end position="456"/>
    </location>
</feature>
<dbReference type="PANTHER" id="PTHR30250">
    <property type="entry name" value="PST FAMILY PREDICTED COLANIC ACID TRANSPORTER"/>
    <property type="match status" value="1"/>
</dbReference>